<keyword evidence="1" id="KW-1133">Transmembrane helix</keyword>
<keyword evidence="1" id="KW-0472">Membrane</keyword>
<feature type="transmembrane region" description="Helical" evidence="1">
    <location>
        <begin position="16"/>
        <end position="35"/>
    </location>
</feature>
<dbReference type="EMBL" id="GHWJ01009896">
    <property type="protein sequence ID" value="NOV42633.1"/>
    <property type="molecule type" value="Transcribed_RNA"/>
</dbReference>
<name>A0A6M2D8P0_RHIMP</name>
<reference evidence="2" key="1">
    <citation type="submission" date="2019-09" db="EMBL/GenBank/DDBJ databases">
        <title>Organ-specific transcriptomic study of the physiology of the cattle tick, Rhipicephalus microplus.</title>
        <authorList>
            <person name="Tirloni L."/>
            <person name="Braz G."/>
            <person name="Gandara A.C.P."/>
            <person name="Sabadin G.A."/>
            <person name="da Silva R.M."/>
            <person name="Guizzo M.G."/>
            <person name="Machado J.A."/>
            <person name="Costa E.P."/>
            <person name="Gomes H.F."/>
            <person name="Moraes J."/>
            <person name="Mota M.B.S."/>
            <person name="Mesquita R.D."/>
            <person name="Alvarenga P.H."/>
            <person name="Alves F."/>
            <person name="Seixas A."/>
            <person name="da Fonseca R.N."/>
            <person name="Fogaca A."/>
            <person name="Logullo C."/>
            <person name="Tanaka A."/>
            <person name="Daffre S."/>
            <person name="Termignoni C."/>
            <person name="Vaz I.S.Jr."/>
            <person name="Oliveira P.L."/>
            <person name="Ribeiro J.M."/>
        </authorList>
    </citation>
    <scope>NUCLEOTIDE SEQUENCE</scope>
    <source>
        <strain evidence="2">Porto Alegre</strain>
    </source>
</reference>
<keyword evidence="1" id="KW-0812">Transmembrane</keyword>
<sequence length="126" mass="14385">MTVTAFPGCLRPATSSLYLLNRLTFFLLLLFVRAIMNQDCMLLLLLSCFRAAVFHFLVFWIRFFTTHKKSCSPLTERASLPDHSRLKKWLKSFTDTGGDKGSGGAGQLWRHKNIFKNSHFPGVMGR</sequence>
<evidence type="ECO:0000256" key="1">
    <source>
        <dbReference type="SAM" id="Phobius"/>
    </source>
</evidence>
<evidence type="ECO:0000313" key="2">
    <source>
        <dbReference type="EMBL" id="NOV42633.1"/>
    </source>
</evidence>
<accession>A0A6M2D8P0</accession>
<protein>
    <submittedName>
        <fullName evidence="2">Uncharacterized protein</fullName>
    </submittedName>
</protein>
<dbReference type="AlphaFoldDB" id="A0A6M2D8P0"/>
<proteinExistence type="predicted"/>
<feature type="transmembrane region" description="Helical" evidence="1">
    <location>
        <begin position="42"/>
        <end position="63"/>
    </location>
</feature>
<organism evidence="2">
    <name type="scientific">Rhipicephalus microplus</name>
    <name type="common">Cattle tick</name>
    <name type="synonym">Boophilus microplus</name>
    <dbReference type="NCBI Taxonomy" id="6941"/>
    <lineage>
        <taxon>Eukaryota</taxon>
        <taxon>Metazoa</taxon>
        <taxon>Ecdysozoa</taxon>
        <taxon>Arthropoda</taxon>
        <taxon>Chelicerata</taxon>
        <taxon>Arachnida</taxon>
        <taxon>Acari</taxon>
        <taxon>Parasitiformes</taxon>
        <taxon>Ixodida</taxon>
        <taxon>Ixodoidea</taxon>
        <taxon>Ixodidae</taxon>
        <taxon>Rhipicephalinae</taxon>
        <taxon>Rhipicephalus</taxon>
        <taxon>Boophilus</taxon>
    </lineage>
</organism>